<sequence length="600" mass="67590">MQVQPHDSRRSTYDATYESWSICRIDTHPSVMDDFSCWATDLFSVFDEYDDVVGWQVDTPSRLASLPPELLVEIFLDVMRAEEEERTHFKMNYSQAVWHALKHFMCVCCYWRTVALHAPILWRDIQFGDMSRGVTEKMLQRSGRTPLHLTVLYKDADSKQQTDTFHSERVESELYRTSHLHARILHLWNKQPPKGSFDAPLLQELRIEALVYTTTFTNIPLISPHFPLPLLRSIQTSGIQFRDISPFFRPTLRQLRVLLSPARTSPSVAEFLHALSGTPHLEELLINNVFASYGPDQFSLGLPQVNLPCLKSFQMEDDTVASMVILQHITFPASVLLSRQFTATGTYSTIPGSAGNLLEAVLSKFVGHGIIGDLPVISTVTLINHGPAYWNHHAADIELWYDGEGEGPGDASVPFFRHHFESMLLPIHQLFWKAAPRPFLAGIRTLTITSERHDHCRSDSFLGPALSGLESLHLGNTLGLMMQLAGAYAPGAAVSSAITPDLLPFPNLRELTLSHAGFRNLPKDHPHDPFLTPSADYELLTPLLVMVKVRCEAGRPLRRIGVYEAVRFTEDDVQLLQEYVDEVDWDGKVLCNATGSSAFH</sequence>
<evidence type="ECO:0000313" key="2">
    <source>
        <dbReference type="Proteomes" id="UP000308730"/>
    </source>
</evidence>
<organism evidence="1 2">
    <name type="scientific">Antrodiella citrinella</name>
    <dbReference type="NCBI Taxonomy" id="2447956"/>
    <lineage>
        <taxon>Eukaryota</taxon>
        <taxon>Fungi</taxon>
        <taxon>Dikarya</taxon>
        <taxon>Basidiomycota</taxon>
        <taxon>Agaricomycotina</taxon>
        <taxon>Agaricomycetes</taxon>
        <taxon>Polyporales</taxon>
        <taxon>Steccherinaceae</taxon>
        <taxon>Antrodiella</taxon>
    </lineage>
</organism>
<gene>
    <name evidence="1" type="ORF">EUX98_g3657</name>
</gene>
<evidence type="ECO:0000313" key="1">
    <source>
        <dbReference type="EMBL" id="THH30527.1"/>
    </source>
</evidence>
<comment type="caution">
    <text evidence="1">The sequence shown here is derived from an EMBL/GenBank/DDBJ whole genome shotgun (WGS) entry which is preliminary data.</text>
</comment>
<proteinExistence type="predicted"/>
<keyword evidence="2" id="KW-1185">Reference proteome</keyword>
<accession>A0A4S4MY23</accession>
<dbReference type="OrthoDB" id="3181669at2759"/>
<protein>
    <submittedName>
        <fullName evidence="1">Uncharacterized protein</fullName>
    </submittedName>
</protein>
<dbReference type="EMBL" id="SGPM01000077">
    <property type="protein sequence ID" value="THH30527.1"/>
    <property type="molecule type" value="Genomic_DNA"/>
</dbReference>
<name>A0A4S4MY23_9APHY</name>
<reference evidence="1 2" key="1">
    <citation type="submission" date="2019-02" db="EMBL/GenBank/DDBJ databases">
        <title>Genome sequencing of the rare red list fungi Antrodiella citrinella (Flaviporus citrinellus).</title>
        <authorList>
            <person name="Buettner E."/>
            <person name="Kellner H."/>
        </authorList>
    </citation>
    <scope>NUCLEOTIDE SEQUENCE [LARGE SCALE GENOMIC DNA]</scope>
    <source>
        <strain evidence="1 2">DSM 108506</strain>
    </source>
</reference>
<dbReference type="Proteomes" id="UP000308730">
    <property type="component" value="Unassembled WGS sequence"/>
</dbReference>
<dbReference type="AlphaFoldDB" id="A0A4S4MY23"/>